<sequence>GAEFNEVNADKQDLRKFRNGLNGGMFGDGRIWLDGFEIPLLVYDWELINGPTRGDMYVLTRAVGDQRVWEGEFLSSERAIADMMDSDAGDLFSMDGGRIMGQTTVENLCRVIKLWMRLRLFCFAPWMQVRIQNVVCRTPTGPLSPDFAETSFAIQSSCVGEDCP</sequence>
<reference evidence="1" key="1">
    <citation type="journal article" date="2014" name="Front. Microbiol.">
        <title>High frequency of phylogenetically diverse reductive dehalogenase-homologous genes in deep subseafloor sedimentary metagenomes.</title>
        <authorList>
            <person name="Kawai M."/>
            <person name="Futagami T."/>
            <person name="Toyoda A."/>
            <person name="Takaki Y."/>
            <person name="Nishi S."/>
            <person name="Hori S."/>
            <person name="Arai W."/>
            <person name="Tsubouchi T."/>
            <person name="Morono Y."/>
            <person name="Uchiyama I."/>
            <person name="Ito T."/>
            <person name="Fujiyama A."/>
            <person name="Inagaki F."/>
            <person name="Takami H."/>
        </authorList>
    </citation>
    <scope>NUCLEOTIDE SEQUENCE</scope>
    <source>
        <strain evidence="1">Expedition CK06-06</strain>
    </source>
</reference>
<proteinExistence type="predicted"/>
<dbReference type="EMBL" id="BARS01021907">
    <property type="protein sequence ID" value="GAG09011.1"/>
    <property type="molecule type" value="Genomic_DNA"/>
</dbReference>
<organism evidence="1">
    <name type="scientific">marine sediment metagenome</name>
    <dbReference type="NCBI Taxonomy" id="412755"/>
    <lineage>
        <taxon>unclassified sequences</taxon>
        <taxon>metagenomes</taxon>
        <taxon>ecological metagenomes</taxon>
    </lineage>
</organism>
<comment type="caution">
    <text evidence="1">The sequence shown here is derived from an EMBL/GenBank/DDBJ whole genome shotgun (WGS) entry which is preliminary data.</text>
</comment>
<gene>
    <name evidence="1" type="ORF">S01H1_35103</name>
</gene>
<name>X0W8Q0_9ZZZZ</name>
<dbReference type="AlphaFoldDB" id="X0W8Q0"/>
<evidence type="ECO:0000313" key="1">
    <source>
        <dbReference type="EMBL" id="GAG09011.1"/>
    </source>
</evidence>
<feature type="non-terminal residue" evidence="1">
    <location>
        <position position="1"/>
    </location>
</feature>
<protein>
    <submittedName>
        <fullName evidence="1">Uncharacterized protein</fullName>
    </submittedName>
</protein>
<accession>X0W8Q0</accession>